<evidence type="ECO:0000313" key="2">
    <source>
        <dbReference type="EMBL" id="KAJ1122859.1"/>
    </source>
</evidence>
<dbReference type="AlphaFoldDB" id="A0AAV7P6V3"/>
<proteinExistence type="predicted"/>
<dbReference type="EMBL" id="JANPWB010000011">
    <property type="protein sequence ID" value="KAJ1122859.1"/>
    <property type="molecule type" value="Genomic_DNA"/>
</dbReference>
<evidence type="ECO:0000313" key="3">
    <source>
        <dbReference type="Proteomes" id="UP001066276"/>
    </source>
</evidence>
<reference evidence="2" key="1">
    <citation type="journal article" date="2022" name="bioRxiv">
        <title>Sequencing and chromosome-scale assembly of the giantPleurodeles waltlgenome.</title>
        <authorList>
            <person name="Brown T."/>
            <person name="Elewa A."/>
            <person name="Iarovenko S."/>
            <person name="Subramanian E."/>
            <person name="Araus A.J."/>
            <person name="Petzold A."/>
            <person name="Susuki M."/>
            <person name="Suzuki K.-i.T."/>
            <person name="Hayashi T."/>
            <person name="Toyoda A."/>
            <person name="Oliveira C."/>
            <person name="Osipova E."/>
            <person name="Leigh N.D."/>
            <person name="Simon A."/>
            <person name="Yun M.H."/>
        </authorList>
    </citation>
    <scope>NUCLEOTIDE SEQUENCE</scope>
    <source>
        <strain evidence="2">20211129_DDA</strain>
        <tissue evidence="2">Liver</tissue>
    </source>
</reference>
<dbReference type="Proteomes" id="UP001066276">
    <property type="component" value="Chromosome 7"/>
</dbReference>
<accession>A0AAV7P6V3</accession>
<name>A0AAV7P6V3_PLEWA</name>
<feature type="compositionally biased region" description="Basic residues" evidence="1">
    <location>
        <begin position="31"/>
        <end position="42"/>
    </location>
</feature>
<evidence type="ECO:0000256" key="1">
    <source>
        <dbReference type="SAM" id="MobiDB-lite"/>
    </source>
</evidence>
<sequence length="83" mass="9772">MLWVQGEVPQEALQTQKRFKGVDEKEADLRRHARKKQARRAKREPWPTPEANLVEIRSASPFRRMTARNDVMEPLHVVIAEQK</sequence>
<comment type="caution">
    <text evidence="2">The sequence shown here is derived from an EMBL/GenBank/DDBJ whole genome shotgun (WGS) entry which is preliminary data.</text>
</comment>
<gene>
    <name evidence="2" type="ORF">NDU88_001332</name>
</gene>
<feature type="compositionally biased region" description="Basic and acidic residues" evidence="1">
    <location>
        <begin position="20"/>
        <end position="30"/>
    </location>
</feature>
<organism evidence="2 3">
    <name type="scientific">Pleurodeles waltl</name>
    <name type="common">Iberian ribbed newt</name>
    <dbReference type="NCBI Taxonomy" id="8319"/>
    <lineage>
        <taxon>Eukaryota</taxon>
        <taxon>Metazoa</taxon>
        <taxon>Chordata</taxon>
        <taxon>Craniata</taxon>
        <taxon>Vertebrata</taxon>
        <taxon>Euteleostomi</taxon>
        <taxon>Amphibia</taxon>
        <taxon>Batrachia</taxon>
        <taxon>Caudata</taxon>
        <taxon>Salamandroidea</taxon>
        <taxon>Salamandridae</taxon>
        <taxon>Pleurodelinae</taxon>
        <taxon>Pleurodeles</taxon>
    </lineage>
</organism>
<protein>
    <submittedName>
        <fullName evidence="2">Uncharacterized protein</fullName>
    </submittedName>
</protein>
<keyword evidence="3" id="KW-1185">Reference proteome</keyword>
<feature type="region of interest" description="Disordered" evidence="1">
    <location>
        <begin position="19"/>
        <end position="49"/>
    </location>
</feature>